<comment type="caution">
    <text evidence="1">The sequence shown here is derived from an EMBL/GenBank/DDBJ whole genome shotgun (WGS) entry which is preliminary data.</text>
</comment>
<keyword evidence="1" id="KW-0067">ATP-binding</keyword>
<evidence type="ECO:0000313" key="1">
    <source>
        <dbReference type="EMBL" id="MDR6209136.1"/>
    </source>
</evidence>
<proteinExistence type="predicted"/>
<evidence type="ECO:0000313" key="2">
    <source>
        <dbReference type="Proteomes" id="UP001261666"/>
    </source>
</evidence>
<reference evidence="1" key="1">
    <citation type="submission" date="2023-08" db="EMBL/GenBank/DDBJ databases">
        <title>Functional and genomic diversity of the sorghum phyllosphere microbiome.</title>
        <authorList>
            <person name="Shade A."/>
        </authorList>
    </citation>
    <scope>NUCLEOTIDE SEQUENCE</scope>
    <source>
        <strain evidence="1">SORGH_AS_0885</strain>
    </source>
</reference>
<accession>A0ACC6IEE4</accession>
<name>A0ACC6IEE4_9ACTN</name>
<gene>
    <name evidence="1" type="ORF">QE364_000828</name>
</gene>
<dbReference type="Proteomes" id="UP001261666">
    <property type="component" value="Unassembled WGS sequence"/>
</dbReference>
<protein>
    <submittedName>
        <fullName evidence="1">Peptide/nickel transport system ATP-binding protein</fullName>
    </submittedName>
</protein>
<dbReference type="EMBL" id="JAVIZJ010000002">
    <property type="protein sequence ID" value="MDR6209136.1"/>
    <property type="molecule type" value="Genomic_DNA"/>
</dbReference>
<sequence length="558" mass="60154">MTQPVLEKAPPPPATALLEIDDVSVEFGGGRKWKAVTHGISFSVAPGETVALVGESGSGKSVTAMAVLDLLPENARRTGSIRLDGEELVGASEKRLRQVRGRDVAVIFQEPMTALNPVYTIGHHLAEAIRSHRDVSKAEAAEKAVALLRQVHMPHPEEKVKHYPHQLSGGQRQRAMIAMAMASEPRLLIADEPTTALDVTVQAEILDLVRELQQRTGMGVLIITHDMGVVADVSDRVVVMRDGRVVETAPSRELFGRPQHDYTKALLEAVPRLGSGTTSSAVADRSAPPVLELEGVAIEYPGSWRKAGFRAGHDLDISVAPGEIVGLVGESGSGKSTIGRLAMGLLPVAAGRMEVGGRDVSAGSRADLVHIRSQVSMVFQDPASSLDPRRTIGQSITDPLRWTGKLTSTKACRARAQELLDDVRLPKEWVDRYPHELSGGQRQRVGIARAMATNPRLLVADEPTSALDVSVQAAVLDLFSDLQREHGFSCLFITHDLSVVEQLATSVVVLQHGRVVEQGPTARVLDSPQEDYTRRLIAAAPVPDPDLQAQRRAQRLAG</sequence>
<keyword evidence="2" id="KW-1185">Reference proteome</keyword>
<organism evidence="1 2">
    <name type="scientific">Nocardioides zeae</name>
    <dbReference type="NCBI Taxonomy" id="1457234"/>
    <lineage>
        <taxon>Bacteria</taxon>
        <taxon>Bacillati</taxon>
        <taxon>Actinomycetota</taxon>
        <taxon>Actinomycetes</taxon>
        <taxon>Propionibacteriales</taxon>
        <taxon>Nocardioidaceae</taxon>
        <taxon>Nocardioides</taxon>
    </lineage>
</organism>
<keyword evidence="1" id="KW-0547">Nucleotide-binding</keyword>